<accession>A0AAV3WKH5</accession>
<comment type="caution">
    <text evidence="1">The sequence shown here is derived from an EMBL/GenBank/DDBJ whole genome shotgun (WGS) entry which is preliminary data.</text>
</comment>
<protein>
    <submittedName>
        <fullName evidence="1">Uncharacterized protein</fullName>
    </submittedName>
</protein>
<dbReference type="RefSeq" id="WP_226587325.1">
    <property type="nucleotide sequence ID" value="NZ_BLAY01000109.1"/>
</dbReference>
<dbReference type="EMBL" id="BLAY01000109">
    <property type="protein sequence ID" value="GET41109.1"/>
    <property type="molecule type" value="Genomic_DNA"/>
</dbReference>
<sequence>MLEFNSLISEELALAPEHPLEQNLERSLPDIRVASPEEMRAIQRCDRIPGIVRRLIPFNATTVWEYWWCVPGRMLLPEDVEIIRCDRQRIETILAKLIWLLGGNCFGENSCLYGDAEPVYDWQQVLEFARCTGISTDAIDIDFLPTAIAQVNLSHPYDKLPVPIAEGKTPNYVVVEPGHWHIEFFPLQPIEGGFELVEQKPMCSCQIWTGKPFIKNLETGETTTRYDLGLATPLDITSHPWLSFGQEEAESRLPLGVGE</sequence>
<dbReference type="Proteomes" id="UP001050975">
    <property type="component" value="Unassembled WGS sequence"/>
</dbReference>
<keyword evidence="2" id="KW-1185">Reference proteome</keyword>
<gene>
    <name evidence="1" type="ORF">MiSe_59210</name>
</gene>
<evidence type="ECO:0000313" key="2">
    <source>
        <dbReference type="Proteomes" id="UP001050975"/>
    </source>
</evidence>
<organism evidence="1 2">
    <name type="scientific">Microseira wollei NIES-4236</name>
    <dbReference type="NCBI Taxonomy" id="2530354"/>
    <lineage>
        <taxon>Bacteria</taxon>
        <taxon>Bacillati</taxon>
        <taxon>Cyanobacteriota</taxon>
        <taxon>Cyanophyceae</taxon>
        <taxon>Oscillatoriophycideae</taxon>
        <taxon>Aerosakkonematales</taxon>
        <taxon>Aerosakkonemataceae</taxon>
        <taxon>Microseira</taxon>
    </lineage>
</organism>
<dbReference type="AlphaFoldDB" id="A0AAV3WKH5"/>
<reference evidence="1" key="1">
    <citation type="submission" date="2019-10" db="EMBL/GenBank/DDBJ databases">
        <title>Draft genome sequece of Microseira wollei NIES-4236.</title>
        <authorList>
            <person name="Yamaguchi H."/>
            <person name="Suzuki S."/>
            <person name="Kawachi M."/>
        </authorList>
    </citation>
    <scope>NUCLEOTIDE SEQUENCE</scope>
    <source>
        <strain evidence="1">NIES-4236</strain>
    </source>
</reference>
<proteinExistence type="predicted"/>
<name>A0AAV3WKH5_9CYAN</name>
<evidence type="ECO:0000313" key="1">
    <source>
        <dbReference type="EMBL" id="GET41109.1"/>
    </source>
</evidence>